<sequence>MESKTQIKSLGNFLNVEIPPAIAESLKLKANDILICHVEEGKLILETVKNSDYSLDELLAEEIEISQEIDWGSPQGEEI</sequence>
<dbReference type="PANTHER" id="PTHR40516">
    <property type="entry name" value="ANTITOXIN CHPS-RELATED"/>
    <property type="match status" value="1"/>
</dbReference>
<dbReference type="InterPro" id="IPR037914">
    <property type="entry name" value="SpoVT-AbrB_sf"/>
</dbReference>
<dbReference type="PANTHER" id="PTHR40516:SF1">
    <property type="entry name" value="ANTITOXIN CHPS-RELATED"/>
    <property type="match status" value="1"/>
</dbReference>
<proteinExistence type="predicted"/>
<gene>
    <name evidence="1" type="ORF">DSM107014_02380</name>
</gene>
<dbReference type="SUPFAM" id="SSF89447">
    <property type="entry name" value="AbrB/MazE/MraZ-like"/>
    <property type="match status" value="1"/>
</dbReference>
<dbReference type="GO" id="GO:0097351">
    <property type="term" value="F:toxin sequestering activity"/>
    <property type="evidence" value="ECO:0007669"/>
    <property type="project" value="InterPro"/>
</dbReference>
<dbReference type="Gene3D" id="2.10.260.10">
    <property type="match status" value="1"/>
</dbReference>
<comment type="caution">
    <text evidence="1">The sequence shown here is derived from an EMBL/GenBank/DDBJ whole genome shotgun (WGS) entry which is preliminary data.</text>
</comment>
<name>A0A941GMZ8_9CHRO</name>
<dbReference type="GO" id="GO:0003677">
    <property type="term" value="F:DNA binding"/>
    <property type="evidence" value="ECO:0007669"/>
    <property type="project" value="UniProtKB-KW"/>
</dbReference>
<organism evidence="1 2">
    <name type="scientific">Gomphosphaeria aponina SAG 52.96 = DSM 107014</name>
    <dbReference type="NCBI Taxonomy" id="1521640"/>
    <lineage>
        <taxon>Bacteria</taxon>
        <taxon>Bacillati</taxon>
        <taxon>Cyanobacteriota</taxon>
        <taxon>Cyanophyceae</taxon>
        <taxon>Oscillatoriophycideae</taxon>
        <taxon>Chroococcales</taxon>
        <taxon>Gomphosphaeriaceae</taxon>
        <taxon>Gomphosphaeria</taxon>
    </lineage>
</organism>
<dbReference type="EMBL" id="JADQBC010000010">
    <property type="protein sequence ID" value="MBR8826744.1"/>
    <property type="molecule type" value="Genomic_DNA"/>
</dbReference>
<dbReference type="InterPro" id="IPR039052">
    <property type="entry name" value="Antitox_PemI-like"/>
</dbReference>
<evidence type="ECO:0000313" key="1">
    <source>
        <dbReference type="EMBL" id="MBR8826744.1"/>
    </source>
</evidence>
<dbReference type="Proteomes" id="UP000767446">
    <property type="component" value="Unassembled WGS sequence"/>
</dbReference>
<keyword evidence="1" id="KW-0238">DNA-binding</keyword>
<dbReference type="AlphaFoldDB" id="A0A941GMZ8"/>
<evidence type="ECO:0000313" key="2">
    <source>
        <dbReference type="Proteomes" id="UP000767446"/>
    </source>
</evidence>
<reference evidence="1" key="1">
    <citation type="submission" date="2021-02" db="EMBL/GenBank/DDBJ databases">
        <title>Metagenome analyses of Stigonema ocellatum DSM 106950, Chlorogloea purpurea SAG 13.99 and Gomphosphaeria aponina DSM 107014.</title>
        <authorList>
            <person name="Marter P."/>
            <person name="Huang S."/>
        </authorList>
    </citation>
    <scope>NUCLEOTIDE SEQUENCE</scope>
    <source>
        <strain evidence="1">JP213</strain>
    </source>
</reference>
<protein>
    <submittedName>
        <fullName evidence="1">AbrB/MazE/SpoVT family DNA-binding domain-containing protein</fullName>
    </submittedName>
</protein>
<accession>A0A941GMZ8</accession>